<protein>
    <submittedName>
        <fullName evidence="1">2776_t:CDS:1</fullName>
    </submittedName>
</protein>
<dbReference type="EMBL" id="CAJVQC010004755">
    <property type="protein sequence ID" value="CAG8544807.1"/>
    <property type="molecule type" value="Genomic_DNA"/>
</dbReference>
<name>A0ACA9LUD3_9GLOM</name>
<sequence>MLTTSSDQHHKKKYLRLISHKILKYLRLPHHNKLNRDQKHRQREEGVAIPGPVLTHHMVTPGDQIAQEQVQQKHDEIMSIHQTDNDVKRQKK</sequence>
<keyword evidence="2" id="KW-1185">Reference proteome</keyword>
<organism evidence="1 2">
    <name type="scientific">Racocetra persica</name>
    <dbReference type="NCBI Taxonomy" id="160502"/>
    <lineage>
        <taxon>Eukaryota</taxon>
        <taxon>Fungi</taxon>
        <taxon>Fungi incertae sedis</taxon>
        <taxon>Mucoromycota</taxon>
        <taxon>Glomeromycotina</taxon>
        <taxon>Glomeromycetes</taxon>
        <taxon>Diversisporales</taxon>
        <taxon>Gigasporaceae</taxon>
        <taxon>Racocetra</taxon>
    </lineage>
</organism>
<gene>
    <name evidence="1" type="ORF">RPERSI_LOCUS3706</name>
</gene>
<comment type="caution">
    <text evidence="1">The sequence shown here is derived from an EMBL/GenBank/DDBJ whole genome shotgun (WGS) entry which is preliminary data.</text>
</comment>
<proteinExistence type="predicted"/>
<reference evidence="1" key="1">
    <citation type="submission" date="2021-06" db="EMBL/GenBank/DDBJ databases">
        <authorList>
            <person name="Kallberg Y."/>
            <person name="Tangrot J."/>
            <person name="Rosling A."/>
        </authorList>
    </citation>
    <scope>NUCLEOTIDE SEQUENCE</scope>
    <source>
        <strain evidence="1">MA461A</strain>
    </source>
</reference>
<accession>A0ACA9LUD3</accession>
<feature type="non-terminal residue" evidence="1">
    <location>
        <position position="92"/>
    </location>
</feature>
<evidence type="ECO:0000313" key="2">
    <source>
        <dbReference type="Proteomes" id="UP000789920"/>
    </source>
</evidence>
<dbReference type="Proteomes" id="UP000789920">
    <property type="component" value="Unassembled WGS sequence"/>
</dbReference>
<evidence type="ECO:0000313" key="1">
    <source>
        <dbReference type="EMBL" id="CAG8544807.1"/>
    </source>
</evidence>